<name>C2KXX0_9FIRM</name>
<keyword evidence="4" id="KW-1185">Reference proteome</keyword>
<feature type="domain" description="DUF4143" evidence="2">
    <location>
        <begin position="236"/>
        <end position="399"/>
    </location>
</feature>
<dbReference type="STRING" id="585501.HMPREF6123_1339"/>
<dbReference type="PANTHER" id="PTHR33295:SF7">
    <property type="entry name" value="ATPASE"/>
    <property type="match status" value="1"/>
</dbReference>
<gene>
    <name evidence="3" type="ORF">HMPREF6123_1339</name>
</gene>
<reference evidence="3 4" key="1">
    <citation type="submission" date="2009-04" db="EMBL/GenBank/DDBJ databases">
        <authorList>
            <person name="Qin X."/>
            <person name="Bachman B."/>
            <person name="Battles P."/>
            <person name="Bell A."/>
            <person name="Bess C."/>
            <person name="Bickham C."/>
            <person name="Chaboub L."/>
            <person name="Chen D."/>
            <person name="Coyle M."/>
            <person name="Deiros D.R."/>
            <person name="Dinh H."/>
            <person name="Forbes L."/>
            <person name="Fowler G."/>
            <person name="Francisco L."/>
            <person name="Fu Q."/>
            <person name="Gubbala S."/>
            <person name="Hale W."/>
            <person name="Han Y."/>
            <person name="Hemphill L."/>
            <person name="Highlander S.K."/>
            <person name="Hirani K."/>
            <person name="Hogues M."/>
            <person name="Jackson L."/>
            <person name="Jakkamsetti A."/>
            <person name="Javaid M."/>
            <person name="Jiang H."/>
            <person name="Korchina V."/>
            <person name="Kovar C."/>
            <person name="Lara F."/>
            <person name="Lee S."/>
            <person name="Mata R."/>
            <person name="Mathew T."/>
            <person name="Moen C."/>
            <person name="Morales K."/>
            <person name="Munidasa M."/>
            <person name="Nazareth L."/>
            <person name="Ngo R."/>
            <person name="Nguyen L."/>
            <person name="Okwuonu G."/>
            <person name="Ongeri F."/>
            <person name="Patil S."/>
            <person name="Petrosino J."/>
            <person name="Pham C."/>
            <person name="Pham P."/>
            <person name="Pu L.-L."/>
            <person name="Puazo M."/>
            <person name="Raj R."/>
            <person name="Reid J."/>
            <person name="Rouhana J."/>
            <person name="Saada N."/>
            <person name="Shang Y."/>
            <person name="Simmons D."/>
            <person name="Thornton R."/>
            <person name="Warren J."/>
            <person name="Weissenberger G."/>
            <person name="Zhang J."/>
            <person name="Zhang L."/>
            <person name="Zhou C."/>
            <person name="Zhu D."/>
            <person name="Muzny D."/>
            <person name="Worley K."/>
            <person name="Gibbs R."/>
        </authorList>
    </citation>
    <scope>NUCLEOTIDE SEQUENCE [LARGE SCALE GENOMIC DNA]</scope>
    <source>
        <strain evidence="3 4">F0268</strain>
    </source>
</reference>
<dbReference type="Pfam" id="PF13173">
    <property type="entry name" value="AAA_14"/>
    <property type="match status" value="1"/>
</dbReference>
<sequence length="443" mass="51277">MAIFAKEEQRMLKRKVMSQLWNWKKQEKKKSLLVLGARQVGKTYAVQAFGKSAYKEMLYINFKESNSDRSIFTGDLTVASMITAMRFRYPNLQFIPGEILIFLDEIQECPEAITSLKFWTLDGQFDIIASGSLLGIDYQRASSYPVGYVEYLRMFGLDFEEFLWAKGIQEDLISDLKTLFIRKTPVAEAIHNTMMSYLREYLALGGMPEVLANFMEHQDFRIADQIQKELLMGFRYDIAHYARSDEKVKAEKCFLSLGRQVLDKENHKFQYKEVEKGGRAQKFYSSIDWLFSADMVSLSKLVTDVQYDLSDYAREDFFRAYTTDLSLLIAMKDFGLKQHIIENTLLANTKGGLYECLIADMLIKKELPLYFYKNESSKKEIDFLTQKDGEIWAIEVKSGQSRANSLNRLINQKHVSRAYKFHDGNIGEEGGVLSMPLYMAIFL</sequence>
<proteinExistence type="predicted"/>
<evidence type="ECO:0000313" key="3">
    <source>
        <dbReference type="EMBL" id="EEJ51423.1"/>
    </source>
</evidence>
<evidence type="ECO:0000259" key="1">
    <source>
        <dbReference type="Pfam" id="PF13173"/>
    </source>
</evidence>
<dbReference type="Proteomes" id="UP000004121">
    <property type="component" value="Unassembled WGS sequence"/>
</dbReference>
<dbReference type="AlphaFoldDB" id="C2KXX0"/>
<evidence type="ECO:0000259" key="2">
    <source>
        <dbReference type="Pfam" id="PF13635"/>
    </source>
</evidence>
<feature type="domain" description="AAA" evidence="1">
    <location>
        <begin position="29"/>
        <end position="163"/>
    </location>
</feature>
<dbReference type="HOGENOM" id="CLU_047370_0_0_9"/>
<dbReference type="Pfam" id="PF13635">
    <property type="entry name" value="DUF4143"/>
    <property type="match status" value="1"/>
</dbReference>
<protein>
    <recommendedName>
        <fullName evidence="5">AAA domain-containing protein</fullName>
    </recommendedName>
</protein>
<comment type="caution">
    <text evidence="3">The sequence shown here is derived from an EMBL/GenBank/DDBJ whole genome shotgun (WGS) entry which is preliminary data.</text>
</comment>
<dbReference type="InterPro" id="IPR041682">
    <property type="entry name" value="AAA_14"/>
</dbReference>
<dbReference type="PANTHER" id="PTHR33295">
    <property type="entry name" value="ATPASE"/>
    <property type="match status" value="1"/>
</dbReference>
<organism evidence="3 4">
    <name type="scientific">Oribacterium sinus F0268</name>
    <dbReference type="NCBI Taxonomy" id="585501"/>
    <lineage>
        <taxon>Bacteria</taxon>
        <taxon>Bacillati</taxon>
        <taxon>Bacillota</taxon>
        <taxon>Clostridia</taxon>
        <taxon>Lachnospirales</taxon>
        <taxon>Lachnospiraceae</taxon>
        <taxon>Oribacterium</taxon>
    </lineage>
</organism>
<evidence type="ECO:0000313" key="4">
    <source>
        <dbReference type="Proteomes" id="UP000004121"/>
    </source>
</evidence>
<dbReference type="InterPro" id="IPR025420">
    <property type="entry name" value="DUF4143"/>
</dbReference>
<evidence type="ECO:0008006" key="5">
    <source>
        <dbReference type="Google" id="ProtNLM"/>
    </source>
</evidence>
<dbReference type="Gene3D" id="3.40.50.300">
    <property type="entry name" value="P-loop containing nucleotide triphosphate hydrolases"/>
    <property type="match status" value="1"/>
</dbReference>
<dbReference type="EMBL" id="ACKX01000125">
    <property type="protein sequence ID" value="EEJ51423.1"/>
    <property type="molecule type" value="Genomic_DNA"/>
</dbReference>
<dbReference type="InterPro" id="IPR027417">
    <property type="entry name" value="P-loop_NTPase"/>
</dbReference>
<dbReference type="InParanoid" id="C2KXX0"/>
<dbReference type="SUPFAM" id="SSF52540">
    <property type="entry name" value="P-loop containing nucleoside triphosphate hydrolases"/>
    <property type="match status" value="1"/>
</dbReference>
<accession>C2KXX0</accession>
<dbReference type="eggNOG" id="COG1373">
    <property type="taxonomic scope" value="Bacteria"/>
</dbReference>